<dbReference type="Pfam" id="PF00930">
    <property type="entry name" value="DPPIV_N"/>
    <property type="match status" value="2"/>
</dbReference>
<dbReference type="PANTHER" id="PTHR11731:SF193">
    <property type="entry name" value="DIPEPTIDYL PEPTIDASE 9"/>
    <property type="match status" value="1"/>
</dbReference>
<accession>A0A9P6FT99</accession>
<sequence length="1088" mass="118568">MATWDQIRHEVQSFRASIHVATTTVRDLTFDSAQDRIYFLANDLSKSSKSPMLFRVDLPEASSISSSSSFSRDVLDSSDLNEGISNGLDVHSKDSSMVLVPFDSESHETLAQAQAQAHEHGDGYRHGALVFPGPRHRSDPLHSLGHCSGPEDSPSGTAVDGSPEQFTSTTEGTLTAAPVLAWIPVLSEEWIRRSNASHLHYHCDRLTTYQLAPQTSRLMFSYGSVIYTGDILQDGKVDPRPAHAVSPRRGQFFGTPPAPSSTSTSSPTSPQPGSVHFGAAVGTSSMSTSGQLASSHSNSSSPSSSSSSSFTPVMSSPATHSNRSKDTGASMARSDPKLGGANTDLIAFIRDYDIWVMTTEGVETQLTFCSRTKKRSSSAATISCGVAEFVMQEEFYRNTGYYWAPTLPTKKQVPHCNLPPSPVPLSPSPFAEAAPTVPPTIQQHEQQQESTTHHNLPLRSAPYSPSIIPSHPSMPSPVSTFSASPAPSSPPTSVNYTAAAISSPTPSSSPSLQSSAMGMNKDMARPIERILYLQVSEDMVDLVIIPQQGMPSKYEEYRYPHTGTANAISDLQIVEFVPKQYELLLDRRQQMTAIVVIPQECFMSATEYADSSKQIEDELLDQIRVIFRDESNNWINVTDILYFFTQEEMEERGEVLDAENSTQFIVSSERSGFRHLYLTTYSFQDDTFTLWPITSGPYQVVDKPISVDAKRQLVYFIAKRDTVLETHLYVASFARGADPENARRLTELGYSHQVTLDIDKDRFTTLYSSVDFSPACAVFNLHWTACRLSESRQDSGSWAGPDVDMDTSADIDADVETCGDSYGPLDQTQQHLPKLSVWCRCGCQLPNISTCAYIIREGIYNRAAEALRKSPIVPPSTFSPVPGNTNQSCSLSNSCMTTTTRSISSVSDSRIALNEPRPTAGTGSVNSISGFLTTHLLPGSLLQGPKNDTSLIVSSSGSQSISSLKFLPSPDSIASLPGLRGPPSNNLPSPPSPSSNKNFIINALSHPVAEFFSFTSSDKVVLNGCLYRPNNYIPGRKYPTLVSIYGGPRSQMVTNEHKLSRFVRVFLAIKIGLAVVMVDGRGSCDRGE</sequence>
<dbReference type="InterPro" id="IPR029058">
    <property type="entry name" value="AB_hydrolase_fold"/>
</dbReference>
<evidence type="ECO:0000259" key="2">
    <source>
        <dbReference type="Pfam" id="PF00930"/>
    </source>
</evidence>
<feature type="region of interest" description="Disordered" evidence="1">
    <location>
        <begin position="906"/>
        <end position="925"/>
    </location>
</feature>
<dbReference type="Gene3D" id="2.140.10.30">
    <property type="entry name" value="Dipeptidylpeptidase IV, N-terminal domain"/>
    <property type="match status" value="2"/>
</dbReference>
<dbReference type="GO" id="GO:0006508">
    <property type="term" value="P:proteolysis"/>
    <property type="evidence" value="ECO:0007669"/>
    <property type="project" value="InterPro"/>
</dbReference>
<evidence type="ECO:0000313" key="3">
    <source>
        <dbReference type="EMBL" id="KAF9581448.1"/>
    </source>
</evidence>
<feature type="region of interest" description="Disordered" evidence="1">
    <location>
        <begin position="238"/>
        <end position="337"/>
    </location>
</feature>
<dbReference type="InterPro" id="IPR002469">
    <property type="entry name" value="Peptidase_S9B_N"/>
</dbReference>
<feature type="compositionally biased region" description="Low complexity" evidence="1">
    <location>
        <begin position="442"/>
        <end position="516"/>
    </location>
</feature>
<proteinExistence type="predicted"/>
<organism evidence="3 4">
    <name type="scientific">Lunasporangiospora selenospora</name>
    <dbReference type="NCBI Taxonomy" id="979761"/>
    <lineage>
        <taxon>Eukaryota</taxon>
        <taxon>Fungi</taxon>
        <taxon>Fungi incertae sedis</taxon>
        <taxon>Mucoromycota</taxon>
        <taxon>Mortierellomycotina</taxon>
        <taxon>Mortierellomycetes</taxon>
        <taxon>Mortierellales</taxon>
        <taxon>Mortierellaceae</taxon>
        <taxon>Lunasporangiospora</taxon>
    </lineage>
</organism>
<feature type="domain" description="Dipeptidylpeptidase IV N-terminal" evidence="2">
    <location>
        <begin position="529"/>
        <end position="772"/>
    </location>
</feature>
<dbReference type="InterPro" id="IPR050278">
    <property type="entry name" value="Serine_Prot_S9B/DPPIV"/>
</dbReference>
<evidence type="ECO:0000256" key="1">
    <source>
        <dbReference type="SAM" id="MobiDB-lite"/>
    </source>
</evidence>
<protein>
    <submittedName>
        <fullName evidence="3">Dipeptidylpeptidase</fullName>
    </submittedName>
</protein>
<feature type="compositionally biased region" description="Low complexity" evidence="1">
    <location>
        <begin position="260"/>
        <end position="272"/>
    </location>
</feature>
<gene>
    <name evidence="3" type="primary">DPP8</name>
    <name evidence="3" type="ORF">BGW38_001518</name>
</gene>
<name>A0A9P6FT99_9FUNG</name>
<reference evidence="3" key="1">
    <citation type="journal article" date="2020" name="Fungal Divers.">
        <title>Resolving the Mortierellaceae phylogeny through synthesis of multi-gene phylogenetics and phylogenomics.</title>
        <authorList>
            <person name="Vandepol N."/>
            <person name="Liber J."/>
            <person name="Desiro A."/>
            <person name="Na H."/>
            <person name="Kennedy M."/>
            <person name="Barry K."/>
            <person name="Grigoriev I.V."/>
            <person name="Miller A.N."/>
            <person name="O'Donnell K."/>
            <person name="Stajich J.E."/>
            <person name="Bonito G."/>
        </authorList>
    </citation>
    <scope>NUCLEOTIDE SEQUENCE</scope>
    <source>
        <strain evidence="3">KOD1015</strain>
    </source>
</reference>
<dbReference type="Gene3D" id="3.40.50.1820">
    <property type="entry name" value="alpha/beta hydrolase"/>
    <property type="match status" value="1"/>
</dbReference>
<dbReference type="PANTHER" id="PTHR11731">
    <property type="entry name" value="PROTEASE FAMILY S9B,C DIPEPTIDYL-PEPTIDASE IV-RELATED"/>
    <property type="match status" value="1"/>
</dbReference>
<dbReference type="SUPFAM" id="SSF53474">
    <property type="entry name" value="alpha/beta-Hydrolases"/>
    <property type="match status" value="1"/>
</dbReference>
<feature type="compositionally biased region" description="Low complexity" evidence="1">
    <location>
        <begin position="289"/>
        <end position="317"/>
    </location>
</feature>
<dbReference type="AlphaFoldDB" id="A0A9P6FT99"/>
<dbReference type="GO" id="GO:0008239">
    <property type="term" value="F:dipeptidyl-peptidase activity"/>
    <property type="evidence" value="ECO:0007669"/>
    <property type="project" value="TreeGrafter"/>
</dbReference>
<feature type="region of interest" description="Disordered" evidence="1">
    <location>
        <begin position="139"/>
        <end position="171"/>
    </location>
</feature>
<dbReference type="Proteomes" id="UP000780801">
    <property type="component" value="Unassembled WGS sequence"/>
</dbReference>
<feature type="non-terminal residue" evidence="3">
    <location>
        <position position="1"/>
    </location>
</feature>
<comment type="caution">
    <text evidence="3">The sequence shown here is derived from an EMBL/GenBank/DDBJ whole genome shotgun (WGS) entry which is preliminary data.</text>
</comment>
<dbReference type="OrthoDB" id="16520at2759"/>
<evidence type="ECO:0000313" key="4">
    <source>
        <dbReference type="Proteomes" id="UP000780801"/>
    </source>
</evidence>
<keyword evidence="4" id="KW-1185">Reference proteome</keyword>
<dbReference type="EMBL" id="JAABOA010001487">
    <property type="protein sequence ID" value="KAF9581448.1"/>
    <property type="molecule type" value="Genomic_DNA"/>
</dbReference>
<feature type="region of interest" description="Disordered" evidence="1">
    <location>
        <begin position="434"/>
        <end position="517"/>
    </location>
</feature>
<feature type="domain" description="Dipeptidylpeptidase IV N-terminal" evidence="2">
    <location>
        <begin position="333"/>
        <end position="406"/>
    </location>
</feature>
<dbReference type="SUPFAM" id="SSF82171">
    <property type="entry name" value="DPP6 N-terminal domain-like"/>
    <property type="match status" value="1"/>
</dbReference>